<dbReference type="SUPFAM" id="SSF102405">
    <property type="entry name" value="MCP/YpsA-like"/>
    <property type="match status" value="1"/>
</dbReference>
<name>A0A381RD46_9ZZZZ</name>
<evidence type="ECO:0008006" key="2">
    <source>
        <dbReference type="Google" id="ProtNLM"/>
    </source>
</evidence>
<evidence type="ECO:0000313" key="1">
    <source>
        <dbReference type="EMBL" id="SUZ88829.1"/>
    </source>
</evidence>
<dbReference type="EMBL" id="UINC01001790">
    <property type="protein sequence ID" value="SUZ88829.1"/>
    <property type="molecule type" value="Genomic_DNA"/>
</dbReference>
<dbReference type="AlphaFoldDB" id="A0A381RD46"/>
<organism evidence="1">
    <name type="scientific">marine metagenome</name>
    <dbReference type="NCBI Taxonomy" id="408172"/>
    <lineage>
        <taxon>unclassified sequences</taxon>
        <taxon>metagenomes</taxon>
        <taxon>ecological metagenomes</taxon>
    </lineage>
</organism>
<sequence length="163" mass="18476">MYGKAYELGRLLSDSGFNVFTGGGPGVMEAVNKGAFEGKSKSIGVNIELPHEQIPNPYLDESLTFRYFFTRKVMLVKYASACIFLPGGYGTNDELFEVLTLLQTNKMQSIPVILCGLSFWQPLMVWLEDMVKKDYVKHKNMDLIDMVESNEEVMRVVKEKLCL</sequence>
<dbReference type="InterPro" id="IPR031100">
    <property type="entry name" value="LOG_fam"/>
</dbReference>
<dbReference type="GO" id="GO:0009691">
    <property type="term" value="P:cytokinin biosynthetic process"/>
    <property type="evidence" value="ECO:0007669"/>
    <property type="project" value="InterPro"/>
</dbReference>
<protein>
    <recommendedName>
        <fullName evidence="2">Cytokinin riboside 5'-monophosphate phosphoribohydrolase</fullName>
    </recommendedName>
</protein>
<dbReference type="InterPro" id="IPR052341">
    <property type="entry name" value="LOG_family_nucleotidases"/>
</dbReference>
<reference evidence="1" key="1">
    <citation type="submission" date="2018-05" db="EMBL/GenBank/DDBJ databases">
        <authorList>
            <person name="Lanie J.A."/>
            <person name="Ng W.-L."/>
            <person name="Kazmierczak K.M."/>
            <person name="Andrzejewski T.M."/>
            <person name="Davidsen T.M."/>
            <person name="Wayne K.J."/>
            <person name="Tettelin H."/>
            <person name="Glass J.I."/>
            <person name="Rusch D."/>
            <person name="Podicherti R."/>
            <person name="Tsui H.-C.T."/>
            <person name="Winkler M.E."/>
        </authorList>
    </citation>
    <scope>NUCLEOTIDE SEQUENCE</scope>
</reference>
<gene>
    <name evidence="1" type="ORF">METZ01_LOCUS41683</name>
</gene>
<dbReference type="Pfam" id="PF03641">
    <property type="entry name" value="Lysine_decarbox"/>
    <property type="match status" value="1"/>
</dbReference>
<dbReference type="GO" id="GO:0005829">
    <property type="term" value="C:cytosol"/>
    <property type="evidence" value="ECO:0007669"/>
    <property type="project" value="TreeGrafter"/>
</dbReference>
<dbReference type="PANTHER" id="PTHR43393">
    <property type="entry name" value="CYTOKININ RIBOSIDE 5'-MONOPHOSPHATE PHOSPHORIBOHYDROLASE"/>
    <property type="match status" value="1"/>
</dbReference>
<accession>A0A381RD46</accession>
<dbReference type="GO" id="GO:0016787">
    <property type="term" value="F:hydrolase activity"/>
    <property type="evidence" value="ECO:0007669"/>
    <property type="project" value="InterPro"/>
</dbReference>
<dbReference type="PANTHER" id="PTHR43393:SF3">
    <property type="entry name" value="LYSINE DECARBOXYLASE-LIKE PROTEIN"/>
    <property type="match status" value="1"/>
</dbReference>
<proteinExistence type="predicted"/>
<dbReference type="NCBIfam" id="TIGR00730">
    <property type="entry name" value="Rossman fold protein, TIGR00730 family"/>
    <property type="match status" value="1"/>
</dbReference>
<dbReference type="Gene3D" id="3.40.50.450">
    <property type="match status" value="1"/>
</dbReference>
<dbReference type="InterPro" id="IPR005269">
    <property type="entry name" value="LOG"/>
</dbReference>